<evidence type="ECO:0000313" key="2">
    <source>
        <dbReference type="Proteomes" id="UP000002365"/>
    </source>
</evidence>
<dbReference type="EMBL" id="CP001982">
    <property type="protein sequence ID" value="ADF38788.1"/>
    <property type="molecule type" value="Genomic_DNA"/>
</dbReference>
<protein>
    <submittedName>
        <fullName evidence="1">Uncharacterized protein</fullName>
    </submittedName>
</protein>
<proteinExistence type="predicted"/>
<accession>D5DDV9</accession>
<dbReference type="HOGENOM" id="CLU_1861196_0_0_9"/>
<dbReference type="KEGG" id="bmd:BMD_1935"/>
<name>D5DDV9_PRIM3</name>
<dbReference type="AlphaFoldDB" id="D5DDV9"/>
<dbReference type="RefSeq" id="WP_013082830.1">
    <property type="nucleotide sequence ID" value="NC_014103.1"/>
</dbReference>
<evidence type="ECO:0000313" key="1">
    <source>
        <dbReference type="EMBL" id="ADF38788.1"/>
    </source>
</evidence>
<gene>
    <name evidence="1" type="ordered locus">BMD_1935</name>
</gene>
<organism evidence="1 2">
    <name type="scientific">Priestia megaterium (strain DSM 319 / IMG 1521)</name>
    <name type="common">Bacillus megaterium</name>
    <dbReference type="NCBI Taxonomy" id="592022"/>
    <lineage>
        <taxon>Bacteria</taxon>
        <taxon>Bacillati</taxon>
        <taxon>Bacillota</taxon>
        <taxon>Bacilli</taxon>
        <taxon>Bacillales</taxon>
        <taxon>Bacillaceae</taxon>
        <taxon>Priestia</taxon>
    </lineage>
</organism>
<dbReference type="Proteomes" id="UP000002365">
    <property type="component" value="Chromosome"/>
</dbReference>
<reference evidence="1 2" key="1">
    <citation type="journal article" date="2011" name="J. Bacteriol.">
        <title>Genome sequences of the biotechnologically important Bacillus megaterium strains QM B1551 and DSM319.</title>
        <authorList>
            <person name="Eppinger M."/>
            <person name="Bunk B."/>
            <person name="Johns M.A."/>
            <person name="Edirisinghe J.N."/>
            <person name="Kutumbaka K.K."/>
            <person name="Koenig S.S."/>
            <person name="Huot Creasy H."/>
            <person name="Rosovitz M.J."/>
            <person name="Riley D.R."/>
            <person name="Daugherty S."/>
            <person name="Martin M."/>
            <person name="Elbourne L.D."/>
            <person name="Paulsen I."/>
            <person name="Biedendieck R."/>
            <person name="Braun C."/>
            <person name="Grayburn S."/>
            <person name="Dhingra S."/>
            <person name="Lukyanchuk V."/>
            <person name="Ball B."/>
            <person name="Ul-Qamar R."/>
            <person name="Seibel J."/>
            <person name="Bremer E."/>
            <person name="Jahn D."/>
            <person name="Ravel J."/>
            <person name="Vary P.S."/>
        </authorList>
    </citation>
    <scope>NUCLEOTIDE SEQUENCE [LARGE SCALE GENOMIC DNA]</scope>
    <source>
        <strain evidence="2">DSM 319 / IMG 1521</strain>
    </source>
</reference>
<sequence>MKIHLRSPQIVFDDLTVNAVKNNAGVFIGKNVQQNWETTISSSNSGFGTILGDDNQLSYNTHLVLGEDDINGLIWIACFTPVDFGARRRFPRAADVPPRRFCSCRISPLPLFPAEIFTLPSNQQLEAPTYSLRSPYQ</sequence>